<gene>
    <name evidence="2" type="ORF">K505DRAFT_369819</name>
</gene>
<dbReference type="EMBL" id="MU001739">
    <property type="protein sequence ID" value="KAF2801088.1"/>
    <property type="molecule type" value="Genomic_DNA"/>
</dbReference>
<dbReference type="Proteomes" id="UP000799757">
    <property type="component" value="Unassembled WGS sequence"/>
</dbReference>
<accession>A0A6A6XXU2</accession>
<dbReference type="SUPFAM" id="SSF53474">
    <property type="entry name" value="alpha/beta-Hydrolases"/>
    <property type="match status" value="1"/>
</dbReference>
<name>A0A6A6XXU2_9PLEO</name>
<sequence>MAITELVIGVFRPDAAKEGLATLRLSAQKYLNGFSGLLSHRVGRILKHNGKDISGEHRSILGIEWDEPKSFHNFYPASPDFGEFVGTIKPFMGGKPEPQLFQPGPSYSRSNLSLESGVTQIFTGQLASKKDEVSSVWDNFVEALKKEDPDVKEWSGWGIEEAEGIWIGIVGQKSIEKLESTGTWLDSNTGSKISLNPLMELAAELTGKVSLQTPSNVTRIGRCIKQLDTTTESQPIQQVTYYQAGLGSQNFEDKILGGATGYGLAEHIREAYQFIAANFNHFAYDFDGDGITGDELYLVGFSRGAFTARSIAAFINDVGLLTKVGMMHFYTIFADWENQQKRSWKVPFRDDPFVGHDKPEFNLFDKEGKKRYVGKLVELGMTVPEVKVKAVAVWDTVGSLGLPRLGIFNSLNAESLDYAFVDTSVPPCVAHAIHAVSLDEDRKPFMPTIWELPNPTPGQTLNQVWFAGGHADVGGSYDDTRAADITLAWMISQLQQLGLKFDEDIMKRQFYKPQGEEADTPWSCGPIHNEFRGFYVLADSLTRSPCSYVRYDHYTGVPKVPHENLVDTHEKVHSSVRIRWGLKGKDYDGKDYASPALKGWTIQGTLSNAAVDVNGSIGTANAQSIRDGQASIVWKNGTKMMQEEEISDLEWELMRGFRPDITKRFLSVSPRS</sequence>
<evidence type="ECO:0000313" key="3">
    <source>
        <dbReference type="Proteomes" id="UP000799757"/>
    </source>
</evidence>
<dbReference type="Pfam" id="PF09994">
    <property type="entry name" value="T6SS_Tle1-like_cat"/>
    <property type="match status" value="1"/>
</dbReference>
<evidence type="ECO:0000259" key="1">
    <source>
        <dbReference type="Pfam" id="PF09994"/>
    </source>
</evidence>
<keyword evidence="3" id="KW-1185">Reference proteome</keyword>
<dbReference type="InterPro" id="IPR018712">
    <property type="entry name" value="Tle1-like_cat"/>
</dbReference>
<feature type="domain" description="T6SS Phospholipase effector Tle1-like catalytic" evidence="1">
    <location>
        <begin position="212"/>
        <end position="493"/>
    </location>
</feature>
<dbReference type="OrthoDB" id="3057168at2759"/>
<reference evidence="2" key="1">
    <citation type="journal article" date="2020" name="Stud. Mycol.">
        <title>101 Dothideomycetes genomes: a test case for predicting lifestyles and emergence of pathogens.</title>
        <authorList>
            <person name="Haridas S."/>
            <person name="Albert R."/>
            <person name="Binder M."/>
            <person name="Bloem J."/>
            <person name="Labutti K."/>
            <person name="Salamov A."/>
            <person name="Andreopoulos B."/>
            <person name="Baker S."/>
            <person name="Barry K."/>
            <person name="Bills G."/>
            <person name="Bluhm B."/>
            <person name="Cannon C."/>
            <person name="Castanera R."/>
            <person name="Culley D."/>
            <person name="Daum C."/>
            <person name="Ezra D."/>
            <person name="Gonzalez J."/>
            <person name="Henrissat B."/>
            <person name="Kuo A."/>
            <person name="Liang C."/>
            <person name="Lipzen A."/>
            <person name="Lutzoni F."/>
            <person name="Magnuson J."/>
            <person name="Mondo S."/>
            <person name="Nolan M."/>
            <person name="Ohm R."/>
            <person name="Pangilinan J."/>
            <person name="Park H.-J."/>
            <person name="Ramirez L."/>
            <person name="Alfaro M."/>
            <person name="Sun H."/>
            <person name="Tritt A."/>
            <person name="Yoshinaga Y."/>
            <person name="Zwiers L.-H."/>
            <person name="Turgeon B."/>
            <person name="Goodwin S."/>
            <person name="Spatafora J."/>
            <person name="Crous P."/>
            <person name="Grigoriev I."/>
        </authorList>
    </citation>
    <scope>NUCLEOTIDE SEQUENCE</scope>
    <source>
        <strain evidence="2">CBS 109.77</strain>
    </source>
</reference>
<proteinExistence type="predicted"/>
<organism evidence="2 3">
    <name type="scientific">Melanomma pulvis-pyrius CBS 109.77</name>
    <dbReference type="NCBI Taxonomy" id="1314802"/>
    <lineage>
        <taxon>Eukaryota</taxon>
        <taxon>Fungi</taxon>
        <taxon>Dikarya</taxon>
        <taxon>Ascomycota</taxon>
        <taxon>Pezizomycotina</taxon>
        <taxon>Dothideomycetes</taxon>
        <taxon>Pleosporomycetidae</taxon>
        <taxon>Pleosporales</taxon>
        <taxon>Melanommataceae</taxon>
        <taxon>Melanomma</taxon>
    </lineage>
</organism>
<dbReference type="PANTHER" id="PTHR33840:SF1">
    <property type="entry name" value="TLE1 PHOSPHOLIPASE DOMAIN-CONTAINING PROTEIN"/>
    <property type="match status" value="1"/>
</dbReference>
<dbReference type="InterPro" id="IPR029058">
    <property type="entry name" value="AB_hydrolase_fold"/>
</dbReference>
<dbReference type="PANTHER" id="PTHR33840">
    <property type="match status" value="1"/>
</dbReference>
<protein>
    <recommendedName>
        <fullName evidence="1">T6SS Phospholipase effector Tle1-like catalytic domain-containing protein</fullName>
    </recommendedName>
</protein>
<evidence type="ECO:0000313" key="2">
    <source>
        <dbReference type="EMBL" id="KAF2801088.1"/>
    </source>
</evidence>
<dbReference type="AlphaFoldDB" id="A0A6A6XXU2"/>